<dbReference type="InterPro" id="IPR001584">
    <property type="entry name" value="Integrase_cat-core"/>
</dbReference>
<comment type="caution">
    <text evidence="2">The sequence shown here is derived from an EMBL/GenBank/DDBJ whole genome shotgun (WGS) entry which is preliminary data.</text>
</comment>
<dbReference type="GO" id="GO:0005634">
    <property type="term" value="C:nucleus"/>
    <property type="evidence" value="ECO:0007669"/>
    <property type="project" value="UniProtKB-ARBA"/>
</dbReference>
<dbReference type="SUPFAM" id="SSF53098">
    <property type="entry name" value="Ribonuclease H-like"/>
    <property type="match status" value="1"/>
</dbReference>
<evidence type="ECO:0000313" key="3">
    <source>
        <dbReference type="Proteomes" id="UP000789759"/>
    </source>
</evidence>
<evidence type="ECO:0000313" key="2">
    <source>
        <dbReference type="EMBL" id="CAG8743538.1"/>
    </source>
</evidence>
<reference evidence="2" key="1">
    <citation type="submission" date="2021-06" db="EMBL/GenBank/DDBJ databases">
        <authorList>
            <person name="Kallberg Y."/>
            <person name="Tangrot J."/>
            <person name="Rosling A."/>
        </authorList>
    </citation>
    <scope>NUCLEOTIDE SEQUENCE</scope>
    <source>
        <strain evidence="2">FL966</strain>
    </source>
</reference>
<accession>A0A9N9IQ93</accession>
<evidence type="ECO:0000259" key="1">
    <source>
        <dbReference type="PROSITE" id="PS50994"/>
    </source>
</evidence>
<dbReference type="Proteomes" id="UP000789759">
    <property type="component" value="Unassembled WGS sequence"/>
</dbReference>
<dbReference type="GO" id="GO:0003676">
    <property type="term" value="F:nucleic acid binding"/>
    <property type="evidence" value="ECO:0007669"/>
    <property type="project" value="InterPro"/>
</dbReference>
<sequence length="343" mass="40143">MLSIPIIQIDSKKAHKLDIFIALRKIYYQPNGYQKTVKKLYEASLKAGYNFSIDEVYDWLEKQALHQIHKPRPKFIQHASFNNIQILNKVHQSDTTPMLHNKVGNRIYKYRGVIKDIATRYRCSFALTDKTASQMARVIKKIYNDSKCPLSWPKLLILDKGSEYMGECRDLLLEYGVKIQYAKSKEGNAIAECDHQEFEKHSFIQQDAKDLLLPLSERSRDWVRSLHINDNNFNSASTRLIGMSSNEAVEKALKEKKIIAKPTIKHKRPIRYNEPCLSYYDMVRYLLKPDELEHGPARRRITDMNWSPKLEDENGNGPERSFVREQLQIIKDVEYPPQWVLTN</sequence>
<feature type="domain" description="Integrase catalytic" evidence="1">
    <location>
        <begin position="69"/>
        <end position="253"/>
    </location>
</feature>
<dbReference type="AlphaFoldDB" id="A0A9N9IQ93"/>
<dbReference type="InterPro" id="IPR036397">
    <property type="entry name" value="RNaseH_sf"/>
</dbReference>
<name>A0A9N9IQ93_9GLOM</name>
<dbReference type="InterPro" id="IPR012337">
    <property type="entry name" value="RNaseH-like_sf"/>
</dbReference>
<proteinExistence type="predicted"/>
<gene>
    <name evidence="2" type="ORF">CPELLU_LOCUS14229</name>
</gene>
<dbReference type="GO" id="GO:0015074">
    <property type="term" value="P:DNA integration"/>
    <property type="evidence" value="ECO:0007669"/>
    <property type="project" value="InterPro"/>
</dbReference>
<organism evidence="2 3">
    <name type="scientific">Cetraspora pellucida</name>
    <dbReference type="NCBI Taxonomy" id="1433469"/>
    <lineage>
        <taxon>Eukaryota</taxon>
        <taxon>Fungi</taxon>
        <taxon>Fungi incertae sedis</taxon>
        <taxon>Mucoromycota</taxon>
        <taxon>Glomeromycotina</taxon>
        <taxon>Glomeromycetes</taxon>
        <taxon>Diversisporales</taxon>
        <taxon>Gigasporaceae</taxon>
        <taxon>Cetraspora</taxon>
    </lineage>
</organism>
<dbReference type="OrthoDB" id="2379224at2759"/>
<keyword evidence="3" id="KW-1185">Reference proteome</keyword>
<dbReference type="Gene3D" id="3.30.420.10">
    <property type="entry name" value="Ribonuclease H-like superfamily/Ribonuclease H"/>
    <property type="match status" value="1"/>
</dbReference>
<dbReference type="EMBL" id="CAJVQA010016514">
    <property type="protein sequence ID" value="CAG8743538.1"/>
    <property type="molecule type" value="Genomic_DNA"/>
</dbReference>
<dbReference type="PROSITE" id="PS50994">
    <property type="entry name" value="INTEGRASE"/>
    <property type="match status" value="1"/>
</dbReference>
<protein>
    <submittedName>
        <fullName evidence="2">9462_t:CDS:1</fullName>
    </submittedName>
</protein>